<evidence type="ECO:0000313" key="3">
    <source>
        <dbReference type="Proteomes" id="UP001596099"/>
    </source>
</evidence>
<dbReference type="PANTHER" id="PTHR39203:SF1">
    <property type="entry name" value="CYTOPLASMIC PROTEIN"/>
    <property type="match status" value="1"/>
</dbReference>
<dbReference type="AlphaFoldDB" id="A0ABD5RL27"/>
<dbReference type="Gene3D" id="3.10.400.10">
    <property type="entry name" value="Sulfate adenylyltransferase"/>
    <property type="match status" value="1"/>
</dbReference>
<keyword evidence="3" id="KW-1185">Reference proteome</keyword>
<accession>A0ABD5RL27</accession>
<comment type="caution">
    <text evidence="2">The sequence shown here is derived from an EMBL/GenBank/DDBJ whole genome shotgun (WGS) entry which is preliminary data.</text>
</comment>
<dbReference type="Proteomes" id="UP001596099">
    <property type="component" value="Unassembled WGS sequence"/>
</dbReference>
<organism evidence="2 3">
    <name type="scientific">Halomarina salina</name>
    <dbReference type="NCBI Taxonomy" id="1872699"/>
    <lineage>
        <taxon>Archaea</taxon>
        <taxon>Methanobacteriati</taxon>
        <taxon>Methanobacteriota</taxon>
        <taxon>Stenosarchaea group</taxon>
        <taxon>Halobacteria</taxon>
        <taxon>Halobacteriales</taxon>
        <taxon>Natronomonadaceae</taxon>
        <taxon>Halomarina</taxon>
    </lineage>
</organism>
<feature type="domain" description="ASCH" evidence="1">
    <location>
        <begin position="29"/>
        <end position="152"/>
    </location>
</feature>
<dbReference type="Pfam" id="PF04266">
    <property type="entry name" value="ASCH"/>
    <property type="match status" value="1"/>
</dbReference>
<dbReference type="SMART" id="SM01022">
    <property type="entry name" value="ASCH"/>
    <property type="match status" value="1"/>
</dbReference>
<dbReference type="CDD" id="cd06553">
    <property type="entry name" value="ASCH_Ef3133_like"/>
    <property type="match status" value="1"/>
</dbReference>
<gene>
    <name evidence="2" type="ORF">ACFPYI_06145</name>
</gene>
<proteinExistence type="predicted"/>
<dbReference type="InterPro" id="IPR009326">
    <property type="entry name" value="DUF984"/>
</dbReference>
<evidence type="ECO:0000313" key="2">
    <source>
        <dbReference type="EMBL" id="MFC5970909.1"/>
    </source>
</evidence>
<evidence type="ECO:0000259" key="1">
    <source>
        <dbReference type="SMART" id="SM01022"/>
    </source>
</evidence>
<dbReference type="EMBL" id="JBHSQH010000001">
    <property type="protein sequence ID" value="MFC5970909.1"/>
    <property type="molecule type" value="Genomic_DNA"/>
</dbReference>
<dbReference type="PANTHER" id="PTHR39203">
    <property type="entry name" value="CYTOPLASMIC PROTEIN-RELATED"/>
    <property type="match status" value="1"/>
</dbReference>
<protein>
    <submittedName>
        <fullName evidence="2">ASCH domain-containing protein</fullName>
    </submittedName>
</protein>
<sequence length="155" mass="17261">MTPSVDEFWSAFLDGVPDESAPDGYDNVFSFGDSPELADELGALVVAGEKTATAEARWTFEAEGERAPAPGDYSVVLDGSGDPLCVVETVEVRVVPFDEVDEAFARDEGEGYESVEEWREDHWQYFSRTLSAHDRSPTERMPVVCERFRVVYDGH</sequence>
<reference evidence="2 3" key="1">
    <citation type="journal article" date="2019" name="Int. J. Syst. Evol. Microbiol.">
        <title>The Global Catalogue of Microorganisms (GCM) 10K type strain sequencing project: providing services to taxonomists for standard genome sequencing and annotation.</title>
        <authorList>
            <consortium name="The Broad Institute Genomics Platform"/>
            <consortium name="The Broad Institute Genome Sequencing Center for Infectious Disease"/>
            <person name="Wu L."/>
            <person name="Ma J."/>
        </authorList>
    </citation>
    <scope>NUCLEOTIDE SEQUENCE [LARGE SCALE GENOMIC DNA]</scope>
    <source>
        <strain evidence="2 3">CGMCC 1.12543</strain>
    </source>
</reference>
<dbReference type="InterPro" id="IPR015947">
    <property type="entry name" value="PUA-like_sf"/>
</dbReference>
<name>A0ABD5RL27_9EURY</name>
<dbReference type="RefSeq" id="WP_247413825.1">
    <property type="nucleotide sequence ID" value="NZ_JALLGW010000001.1"/>
</dbReference>
<dbReference type="InterPro" id="IPR007374">
    <property type="entry name" value="ASCH_domain"/>
</dbReference>
<dbReference type="PIRSF" id="PIRSF021320">
    <property type="entry name" value="DUF984"/>
    <property type="match status" value="1"/>
</dbReference>
<dbReference type="SUPFAM" id="SSF88697">
    <property type="entry name" value="PUA domain-like"/>
    <property type="match status" value="1"/>
</dbReference>